<feature type="domain" description="Pectinesterase inhibitor" evidence="14">
    <location>
        <begin position="11"/>
        <end position="148"/>
    </location>
</feature>
<dbReference type="GO" id="GO:0045490">
    <property type="term" value="P:pectin catabolic process"/>
    <property type="evidence" value="ECO:0007669"/>
    <property type="project" value="UniProtKB-UniRule"/>
</dbReference>
<dbReference type="FunFam" id="2.160.20.10:FF:000001">
    <property type="entry name" value="Pectinesterase"/>
    <property type="match status" value="1"/>
</dbReference>
<evidence type="ECO:0000256" key="10">
    <source>
        <dbReference type="ARBA" id="ARBA00023316"/>
    </source>
</evidence>
<evidence type="ECO:0000259" key="14">
    <source>
        <dbReference type="SMART" id="SM00856"/>
    </source>
</evidence>
<dbReference type="EC" id="3.1.1.11" evidence="5 13"/>
<dbReference type="PANTHER" id="PTHR31707">
    <property type="entry name" value="PECTINESTERASE"/>
    <property type="match status" value="1"/>
</dbReference>
<evidence type="ECO:0000256" key="3">
    <source>
        <dbReference type="ARBA" id="ARBA00006027"/>
    </source>
</evidence>
<comment type="catalytic activity">
    <reaction evidence="11 13">
        <text>[(1-&gt;4)-alpha-D-galacturonosyl methyl ester](n) + n H2O = [(1-&gt;4)-alpha-D-galacturonosyl](n) + n methanol + n H(+)</text>
        <dbReference type="Rhea" id="RHEA:22380"/>
        <dbReference type="Rhea" id="RHEA-COMP:14570"/>
        <dbReference type="Rhea" id="RHEA-COMP:14573"/>
        <dbReference type="ChEBI" id="CHEBI:15377"/>
        <dbReference type="ChEBI" id="CHEBI:15378"/>
        <dbReference type="ChEBI" id="CHEBI:17790"/>
        <dbReference type="ChEBI" id="CHEBI:140522"/>
        <dbReference type="ChEBI" id="CHEBI:140523"/>
        <dbReference type="EC" id="3.1.1.11"/>
    </reaction>
</comment>
<evidence type="ECO:0000256" key="1">
    <source>
        <dbReference type="ARBA" id="ARBA00004191"/>
    </source>
</evidence>
<dbReference type="PROSITE" id="PS00503">
    <property type="entry name" value="PECTINESTERASE_2"/>
    <property type="match status" value="1"/>
</dbReference>
<dbReference type="Gene3D" id="1.20.140.40">
    <property type="entry name" value="Invertase/pectin methylesterase inhibitor family protein"/>
    <property type="match status" value="1"/>
</dbReference>
<evidence type="ECO:0000256" key="12">
    <source>
        <dbReference type="PROSITE-ProRule" id="PRU10040"/>
    </source>
</evidence>
<evidence type="ECO:0000256" key="8">
    <source>
        <dbReference type="ARBA" id="ARBA00022801"/>
    </source>
</evidence>
<keyword evidence="7" id="KW-0964">Secreted</keyword>
<dbReference type="AlphaFoldDB" id="A0AAD2DWL7"/>
<evidence type="ECO:0000256" key="11">
    <source>
        <dbReference type="ARBA" id="ARBA00047928"/>
    </source>
</evidence>
<comment type="subcellular location">
    <subcellularLocation>
        <location evidence="1">Secreted</location>
        <location evidence="1">Cell wall</location>
    </subcellularLocation>
</comment>
<keyword evidence="6" id="KW-0134">Cell wall</keyword>
<dbReference type="GO" id="GO:0030599">
    <property type="term" value="F:pectinesterase activity"/>
    <property type="evidence" value="ECO:0007669"/>
    <property type="project" value="UniProtKB-UniRule"/>
</dbReference>
<name>A0AAD2DWL7_9LAMI</name>
<dbReference type="Proteomes" id="UP000834106">
    <property type="component" value="Chromosome 8"/>
</dbReference>
<evidence type="ECO:0000256" key="7">
    <source>
        <dbReference type="ARBA" id="ARBA00022525"/>
    </source>
</evidence>
<dbReference type="InterPro" id="IPR011050">
    <property type="entry name" value="Pectin_lyase_fold/virulence"/>
</dbReference>
<comment type="pathway">
    <text evidence="2 13">Glycan metabolism; pectin degradation; 2-dehydro-3-deoxy-D-gluconate from pectin: step 1/5.</text>
</comment>
<feature type="active site" evidence="12">
    <location>
        <position position="354"/>
    </location>
</feature>
<dbReference type="Pfam" id="PF01095">
    <property type="entry name" value="Pectinesterase"/>
    <property type="match status" value="1"/>
</dbReference>
<dbReference type="EMBL" id="OU503043">
    <property type="protein sequence ID" value="CAI9766616.1"/>
    <property type="molecule type" value="Genomic_DNA"/>
</dbReference>
<evidence type="ECO:0000256" key="2">
    <source>
        <dbReference type="ARBA" id="ARBA00005184"/>
    </source>
</evidence>
<gene>
    <name evidence="15" type="ORF">FPE_LOCUS14046</name>
</gene>
<dbReference type="SUPFAM" id="SSF51126">
    <property type="entry name" value="Pectin lyase-like"/>
    <property type="match status" value="1"/>
</dbReference>
<keyword evidence="16" id="KW-1185">Reference proteome</keyword>
<evidence type="ECO:0000256" key="9">
    <source>
        <dbReference type="ARBA" id="ARBA00023085"/>
    </source>
</evidence>
<dbReference type="GO" id="GO:0042545">
    <property type="term" value="P:cell wall modification"/>
    <property type="evidence" value="ECO:0007669"/>
    <property type="project" value="UniProtKB-UniRule"/>
</dbReference>
<accession>A0AAD2DWL7</accession>
<dbReference type="InterPro" id="IPR035513">
    <property type="entry name" value="Invertase/methylesterase_inhib"/>
</dbReference>
<keyword evidence="10" id="KW-0961">Cell wall biogenesis/degradation</keyword>
<dbReference type="Pfam" id="PF04043">
    <property type="entry name" value="PMEI"/>
    <property type="match status" value="1"/>
</dbReference>
<dbReference type="GO" id="GO:0004857">
    <property type="term" value="F:enzyme inhibitor activity"/>
    <property type="evidence" value="ECO:0007669"/>
    <property type="project" value="InterPro"/>
</dbReference>
<dbReference type="InterPro" id="IPR000070">
    <property type="entry name" value="Pectinesterase_cat"/>
</dbReference>
<dbReference type="InterPro" id="IPR012334">
    <property type="entry name" value="Pectin_lyas_fold"/>
</dbReference>
<evidence type="ECO:0000256" key="13">
    <source>
        <dbReference type="RuleBase" id="RU000589"/>
    </source>
</evidence>
<dbReference type="SMART" id="SM00856">
    <property type="entry name" value="PMEI"/>
    <property type="match status" value="1"/>
</dbReference>
<comment type="similarity">
    <text evidence="4">In the C-terminal section; belongs to the pectinesterase family.</text>
</comment>
<keyword evidence="9 13" id="KW-0063">Aspartyl esterase</keyword>
<dbReference type="CDD" id="cd15799">
    <property type="entry name" value="PMEI-like_4"/>
    <property type="match status" value="1"/>
</dbReference>
<evidence type="ECO:0000313" key="15">
    <source>
        <dbReference type="EMBL" id="CAI9766616.1"/>
    </source>
</evidence>
<evidence type="ECO:0000256" key="5">
    <source>
        <dbReference type="ARBA" id="ARBA00013229"/>
    </source>
</evidence>
<proteinExistence type="inferred from homology"/>
<dbReference type="InterPro" id="IPR033131">
    <property type="entry name" value="Pectinesterase_Asp_AS"/>
</dbReference>
<organism evidence="15 16">
    <name type="scientific">Fraxinus pennsylvanica</name>
    <dbReference type="NCBI Taxonomy" id="56036"/>
    <lineage>
        <taxon>Eukaryota</taxon>
        <taxon>Viridiplantae</taxon>
        <taxon>Streptophyta</taxon>
        <taxon>Embryophyta</taxon>
        <taxon>Tracheophyta</taxon>
        <taxon>Spermatophyta</taxon>
        <taxon>Magnoliopsida</taxon>
        <taxon>eudicotyledons</taxon>
        <taxon>Gunneridae</taxon>
        <taxon>Pentapetalae</taxon>
        <taxon>asterids</taxon>
        <taxon>lamiids</taxon>
        <taxon>Lamiales</taxon>
        <taxon>Oleaceae</taxon>
        <taxon>Oleeae</taxon>
        <taxon>Fraxinus</taxon>
    </lineage>
</organism>
<evidence type="ECO:0000313" key="16">
    <source>
        <dbReference type="Proteomes" id="UP000834106"/>
    </source>
</evidence>
<dbReference type="Gene3D" id="2.160.20.10">
    <property type="entry name" value="Single-stranded right-handed beta-helix, Pectin lyase-like"/>
    <property type="match status" value="1"/>
</dbReference>
<dbReference type="InterPro" id="IPR006501">
    <property type="entry name" value="Pectinesterase_inhib_dom"/>
</dbReference>
<sequence>MICLLSPLATGDLDFVDQSELLNVPMSHFSGSMRSAVETAQQVISTMLNFTEQLDDFRLSNALSDCLDLLDLSVDELNWTMLASQESDGKENKRPEDLPSNMRAWLSGVLINQNTCLEGLDGTNSTVKSFVGNRLHKITTAVQDILSMVRTTPDSTLKGCHSCRTAGGSGGSSGGRKVTRNEKFPDWLKSNDEKLLEGGNYTAVDVVVAADGTGDFTRIMDAVSTAPDRSTQRYVIYVKQGIYEEYVEIDKKKWNILMIGDGMDVTIITGNRSYADGWTPYRSATFGVKGRGFLARDMTFENTAGPIMHQAVSFRSDSEFSVVYRCAIRGYQDTLYVHSLRQFYKECEITGTVDFIFGRGTAVFQNCQILARQGIPYQKNTITAHGREKTDSSGFSFQSCYIGAESNVTIPTYLGRPWKKFSRTIIMKSYISNAIRPEGWLEWDGSLYLDTLFYAEYMNYGAGAALGGRVKWPGYHILNDSDEVKQFTVAEFISGNTWLPSTGVEYMADLEN</sequence>
<evidence type="ECO:0000256" key="4">
    <source>
        <dbReference type="ARBA" id="ARBA00007786"/>
    </source>
</evidence>
<reference evidence="15" key="1">
    <citation type="submission" date="2023-05" db="EMBL/GenBank/DDBJ databases">
        <authorList>
            <person name="Huff M."/>
        </authorList>
    </citation>
    <scope>NUCLEOTIDE SEQUENCE</scope>
</reference>
<comment type="similarity">
    <text evidence="3">In the N-terminal section; belongs to the PMEI family.</text>
</comment>
<protein>
    <recommendedName>
        <fullName evidence="5 13">Pectinesterase</fullName>
        <ecNumber evidence="5 13">3.1.1.11</ecNumber>
    </recommendedName>
</protein>
<evidence type="ECO:0000256" key="6">
    <source>
        <dbReference type="ARBA" id="ARBA00022512"/>
    </source>
</evidence>
<keyword evidence="8 13" id="KW-0378">Hydrolase</keyword>
<dbReference type="SUPFAM" id="SSF101148">
    <property type="entry name" value="Plant invertase/pectin methylesterase inhibitor"/>
    <property type="match status" value="1"/>
</dbReference>